<dbReference type="PROSITE" id="PS50943">
    <property type="entry name" value="HTH_CROC1"/>
    <property type="match status" value="1"/>
</dbReference>
<dbReference type="Pfam" id="PF01381">
    <property type="entry name" value="HTH_3"/>
    <property type="match status" value="1"/>
</dbReference>
<feature type="domain" description="HTH cro/C1-type" evidence="1">
    <location>
        <begin position="16"/>
        <end position="70"/>
    </location>
</feature>
<gene>
    <name evidence="2" type="ORF">HYN43_008305</name>
</gene>
<name>A0A494VJQ0_9SPHI</name>
<organism evidence="2 3">
    <name type="scientific">Mucilaginibacter celer</name>
    <dbReference type="NCBI Taxonomy" id="2305508"/>
    <lineage>
        <taxon>Bacteria</taxon>
        <taxon>Pseudomonadati</taxon>
        <taxon>Bacteroidota</taxon>
        <taxon>Sphingobacteriia</taxon>
        <taxon>Sphingobacteriales</taxon>
        <taxon>Sphingobacteriaceae</taxon>
        <taxon>Mucilaginibacter</taxon>
    </lineage>
</organism>
<sequence length="73" mass="8187">MKEKEEHILKTLGEIVLRIRTDKSLSQQEVSNRCDVDRAKISKIESGSANYNITTLIELAKGLGVSPKDLLDF</sequence>
<dbReference type="KEGG" id="muh:HYN43_008305"/>
<protein>
    <submittedName>
        <fullName evidence="2">Helix-turn-helix domain-containing protein</fullName>
    </submittedName>
</protein>
<dbReference type="EMBL" id="CP032869">
    <property type="protein sequence ID" value="AYL95297.1"/>
    <property type="molecule type" value="Genomic_DNA"/>
</dbReference>
<dbReference type="InterPro" id="IPR010982">
    <property type="entry name" value="Lambda_DNA-bd_dom_sf"/>
</dbReference>
<evidence type="ECO:0000259" key="1">
    <source>
        <dbReference type="PROSITE" id="PS50943"/>
    </source>
</evidence>
<evidence type="ECO:0000313" key="3">
    <source>
        <dbReference type="Proteomes" id="UP000270046"/>
    </source>
</evidence>
<dbReference type="InterPro" id="IPR001387">
    <property type="entry name" value="Cro/C1-type_HTH"/>
</dbReference>
<dbReference type="SMART" id="SM00530">
    <property type="entry name" value="HTH_XRE"/>
    <property type="match status" value="1"/>
</dbReference>
<dbReference type="CDD" id="cd00093">
    <property type="entry name" value="HTH_XRE"/>
    <property type="match status" value="1"/>
</dbReference>
<evidence type="ECO:0000313" key="2">
    <source>
        <dbReference type="EMBL" id="AYL95297.1"/>
    </source>
</evidence>
<dbReference type="SUPFAM" id="SSF47413">
    <property type="entry name" value="lambda repressor-like DNA-binding domains"/>
    <property type="match status" value="1"/>
</dbReference>
<dbReference type="GO" id="GO:0003677">
    <property type="term" value="F:DNA binding"/>
    <property type="evidence" value="ECO:0007669"/>
    <property type="project" value="InterPro"/>
</dbReference>
<proteinExistence type="predicted"/>
<dbReference type="OrthoDB" id="678057at2"/>
<dbReference type="Gene3D" id="1.10.260.40">
    <property type="entry name" value="lambda repressor-like DNA-binding domains"/>
    <property type="match status" value="1"/>
</dbReference>
<dbReference type="AlphaFoldDB" id="A0A494VJQ0"/>
<accession>A0A494VJQ0</accession>
<dbReference type="Proteomes" id="UP000270046">
    <property type="component" value="Chromosome"/>
</dbReference>
<dbReference type="RefSeq" id="WP_119409000.1">
    <property type="nucleotide sequence ID" value="NZ_CP032869.1"/>
</dbReference>
<keyword evidence="3" id="KW-1185">Reference proteome</keyword>
<reference evidence="2 3" key="1">
    <citation type="submission" date="2018-10" db="EMBL/GenBank/DDBJ databases">
        <title>Genome sequencing of Mucilaginibacter sp. HYN0043.</title>
        <authorList>
            <person name="Kim M."/>
            <person name="Yi H."/>
        </authorList>
    </citation>
    <scope>NUCLEOTIDE SEQUENCE [LARGE SCALE GENOMIC DNA]</scope>
    <source>
        <strain evidence="2 3">HYN0043</strain>
    </source>
</reference>